<proteinExistence type="predicted"/>
<evidence type="ECO:0000256" key="1">
    <source>
        <dbReference type="SAM" id="MobiDB-lite"/>
    </source>
</evidence>
<feature type="region of interest" description="Disordered" evidence="1">
    <location>
        <begin position="1"/>
        <end position="22"/>
    </location>
</feature>
<keyword evidence="3" id="KW-1185">Reference proteome</keyword>
<organism evidence="2">
    <name type="scientific">Darwinula stevensoni</name>
    <dbReference type="NCBI Taxonomy" id="69355"/>
    <lineage>
        <taxon>Eukaryota</taxon>
        <taxon>Metazoa</taxon>
        <taxon>Ecdysozoa</taxon>
        <taxon>Arthropoda</taxon>
        <taxon>Crustacea</taxon>
        <taxon>Oligostraca</taxon>
        <taxon>Ostracoda</taxon>
        <taxon>Podocopa</taxon>
        <taxon>Podocopida</taxon>
        <taxon>Darwinulocopina</taxon>
        <taxon>Darwinuloidea</taxon>
        <taxon>Darwinulidae</taxon>
        <taxon>Darwinula</taxon>
    </lineage>
</organism>
<evidence type="ECO:0000313" key="2">
    <source>
        <dbReference type="EMBL" id="CAD7251548.1"/>
    </source>
</evidence>
<dbReference type="Proteomes" id="UP000677054">
    <property type="component" value="Unassembled WGS sequence"/>
</dbReference>
<sequence length="273" mass="29942">MPHSYTQSEQNQEPRMAQSVSTNFKVSPSWTASADMAKTLSVRASGSWTPQDLDSIPLEEFVFLETSVFLRGTDESSSCDVSIAPPLEKVLRGIAIVSEASRVEVFGNHEEYEGTWSGRLVEDVEDTMVFRVDVFPRGGLREAKLKLHGKKRKERSLWVYGILLLVLDAAPVAADRARKATVGCPDAVESLLRTLRVSDPPRGGDAVAALSAYVDARLGETERRLEALVDRRFAELERSVRGMLEEVEGRLGRGRAVGVLDGSGPSLSHGEDE</sequence>
<evidence type="ECO:0000313" key="3">
    <source>
        <dbReference type="Proteomes" id="UP000677054"/>
    </source>
</evidence>
<reference evidence="2" key="1">
    <citation type="submission" date="2020-11" db="EMBL/GenBank/DDBJ databases">
        <authorList>
            <person name="Tran Van P."/>
        </authorList>
    </citation>
    <scope>NUCLEOTIDE SEQUENCE</scope>
</reference>
<name>A0A7R9FQU5_9CRUS</name>
<dbReference type="AlphaFoldDB" id="A0A7R9FQU5"/>
<dbReference type="InterPro" id="IPR028043">
    <property type="entry name" value="PAAT-like"/>
</dbReference>
<gene>
    <name evidence="2" type="ORF">DSTB1V02_LOCUS11314</name>
</gene>
<dbReference type="OrthoDB" id="7880149at2759"/>
<dbReference type="EMBL" id="CAJPEV010003629">
    <property type="protein sequence ID" value="CAG0900186.1"/>
    <property type="molecule type" value="Genomic_DNA"/>
</dbReference>
<dbReference type="Pfam" id="PF14958">
    <property type="entry name" value="PAAT-like"/>
    <property type="match status" value="1"/>
</dbReference>
<dbReference type="EMBL" id="LR903146">
    <property type="protein sequence ID" value="CAD7251548.1"/>
    <property type="molecule type" value="Genomic_DNA"/>
</dbReference>
<protein>
    <submittedName>
        <fullName evidence="2">Uncharacterized protein</fullName>
    </submittedName>
</protein>
<accession>A0A7R9FQU5</accession>